<keyword evidence="1" id="KW-0812">Transmembrane</keyword>
<proteinExistence type="predicted"/>
<keyword evidence="1" id="KW-1133">Transmembrane helix</keyword>
<evidence type="ECO:0000313" key="2">
    <source>
        <dbReference type="EnsemblMetazoa" id="tetur10g02190.1"/>
    </source>
</evidence>
<reference evidence="3" key="1">
    <citation type="submission" date="2011-08" db="EMBL/GenBank/DDBJ databases">
        <authorList>
            <person name="Rombauts S."/>
        </authorList>
    </citation>
    <scope>NUCLEOTIDE SEQUENCE</scope>
    <source>
        <strain evidence="3">London</strain>
    </source>
</reference>
<sequence>MSSSFSSLLVALNSLVISLMVIVIVINVNPVESRIDSKSKEIDPRILEEKFQSDSSSDIQPASDALQHFLKELDRYVAIAGRPRFGRSAYKMPKTPIADYFTRKSVNEFRFPGFYQLDV</sequence>
<keyword evidence="1" id="KW-0472">Membrane</keyword>
<name>T1KF81_TETUR</name>
<reference evidence="2" key="2">
    <citation type="submission" date="2015-06" db="UniProtKB">
        <authorList>
            <consortium name="EnsemblMetazoa"/>
        </authorList>
    </citation>
    <scope>IDENTIFICATION</scope>
</reference>
<dbReference type="OrthoDB" id="6529147at2759"/>
<gene>
    <name evidence="2" type="primary">107363499</name>
</gene>
<feature type="transmembrane region" description="Helical" evidence="1">
    <location>
        <begin position="6"/>
        <end position="28"/>
    </location>
</feature>
<dbReference type="KEGG" id="tut:107363499"/>
<protein>
    <submittedName>
        <fullName evidence="2">Uncharacterized protein</fullName>
    </submittedName>
</protein>
<accession>T1KF81</accession>
<dbReference type="EnsemblMetazoa" id="tetur10g02190.1">
    <property type="protein sequence ID" value="tetur10g02190.1"/>
    <property type="gene ID" value="tetur10g02190"/>
</dbReference>
<dbReference type="HOGENOM" id="CLU_2064437_0_0_1"/>
<organism evidence="2 3">
    <name type="scientific">Tetranychus urticae</name>
    <name type="common">Two-spotted spider mite</name>
    <dbReference type="NCBI Taxonomy" id="32264"/>
    <lineage>
        <taxon>Eukaryota</taxon>
        <taxon>Metazoa</taxon>
        <taxon>Ecdysozoa</taxon>
        <taxon>Arthropoda</taxon>
        <taxon>Chelicerata</taxon>
        <taxon>Arachnida</taxon>
        <taxon>Acari</taxon>
        <taxon>Acariformes</taxon>
        <taxon>Trombidiformes</taxon>
        <taxon>Prostigmata</taxon>
        <taxon>Eleutherengona</taxon>
        <taxon>Raphignathae</taxon>
        <taxon>Tetranychoidea</taxon>
        <taxon>Tetranychidae</taxon>
        <taxon>Tetranychus</taxon>
    </lineage>
</organism>
<evidence type="ECO:0000256" key="1">
    <source>
        <dbReference type="SAM" id="Phobius"/>
    </source>
</evidence>
<dbReference type="EMBL" id="CAEY01000034">
    <property type="status" value="NOT_ANNOTATED_CDS"/>
    <property type="molecule type" value="Genomic_DNA"/>
</dbReference>
<dbReference type="AlphaFoldDB" id="T1KF81"/>
<dbReference type="PROSITE" id="PS50276">
    <property type="entry name" value="PANCREATIC_HORMONE_2"/>
    <property type="match status" value="1"/>
</dbReference>
<keyword evidence="3" id="KW-1185">Reference proteome</keyword>
<dbReference type="Proteomes" id="UP000015104">
    <property type="component" value="Unassembled WGS sequence"/>
</dbReference>
<evidence type="ECO:0000313" key="3">
    <source>
        <dbReference type="Proteomes" id="UP000015104"/>
    </source>
</evidence>